<protein>
    <submittedName>
        <fullName evidence="1">Uncharacterized protein</fullName>
    </submittedName>
</protein>
<dbReference type="Proteomes" id="UP000709336">
    <property type="component" value="Unassembled WGS sequence"/>
</dbReference>
<dbReference type="RefSeq" id="WP_169210733.1">
    <property type="nucleotide sequence ID" value="NZ_JAATNW010000004.1"/>
</dbReference>
<name>A0ABX1R146_9ALTE</name>
<proteinExistence type="predicted"/>
<reference evidence="1 2" key="1">
    <citation type="submission" date="2020-03" db="EMBL/GenBank/DDBJ databases">
        <title>Alteromonas ponticola sp. nov., isolated from seawater.</title>
        <authorList>
            <person name="Yoon J.-H."/>
            <person name="Kim Y.-O."/>
        </authorList>
    </citation>
    <scope>NUCLEOTIDE SEQUENCE [LARGE SCALE GENOMIC DNA]</scope>
    <source>
        <strain evidence="1 2">MYP5</strain>
    </source>
</reference>
<organism evidence="1 2">
    <name type="scientific">Alteromonas ponticola</name>
    <dbReference type="NCBI Taxonomy" id="2720613"/>
    <lineage>
        <taxon>Bacteria</taxon>
        <taxon>Pseudomonadati</taxon>
        <taxon>Pseudomonadota</taxon>
        <taxon>Gammaproteobacteria</taxon>
        <taxon>Alteromonadales</taxon>
        <taxon>Alteromonadaceae</taxon>
        <taxon>Alteromonas/Salinimonas group</taxon>
        <taxon>Alteromonas</taxon>
    </lineage>
</organism>
<dbReference type="EMBL" id="JAATNW010000004">
    <property type="protein sequence ID" value="NMH60185.1"/>
    <property type="molecule type" value="Genomic_DNA"/>
</dbReference>
<sequence length="385" mass="43663">MVIFAEKFGELHNLENLAYKLVSQFPSFFSASGFLAINWKSFVEISGNDLKCVNQFADYLRSVGGDKSYTTVCEFPEIINYPETLQRIGVTELYCPFWVDDEAAFSLLEFGITIRPFPSDIEHQIDSRELDKKCLLQIRSLGKQIELTLIDVAGLQELNPKKGSLLFGESAVIEQQTIASASLLENPIYRRALCKGNIIVGRVPNKLKGRIFWDALKVDAVPILPGAPIYLKSDNLVFNSLIVHSSRKLTSHNEDDLTISSFIEKFLSHIQQLKFCYSGKMGIAFDVIQHAFKIKNASTNYLNGCMNSSIQEKLECFPFQTDTALLMLVNKIILRSEDIYPLILDSDTLGKIAKVYENSELEVKNLVKHILQEHKVEWLFWGMND</sequence>
<comment type="caution">
    <text evidence="1">The sequence shown here is derived from an EMBL/GenBank/DDBJ whole genome shotgun (WGS) entry which is preliminary data.</text>
</comment>
<evidence type="ECO:0000313" key="2">
    <source>
        <dbReference type="Proteomes" id="UP000709336"/>
    </source>
</evidence>
<keyword evidence="2" id="KW-1185">Reference proteome</keyword>
<gene>
    <name evidence="1" type="ORF">HCJ96_09165</name>
</gene>
<evidence type="ECO:0000313" key="1">
    <source>
        <dbReference type="EMBL" id="NMH60185.1"/>
    </source>
</evidence>
<accession>A0ABX1R146</accession>